<dbReference type="RefSeq" id="WP_004080971.1">
    <property type="nucleotide sequence ID" value="NZ_DAITJQ010000003.1"/>
</dbReference>
<dbReference type="OMA" id="DYYPEWK"/>
<dbReference type="EMBL" id="LGFG01000014">
    <property type="protein sequence ID" value="KUK23589.1"/>
    <property type="molecule type" value="Genomic_DNA"/>
</dbReference>
<evidence type="ECO:0000313" key="2">
    <source>
        <dbReference type="EMBL" id="KUK23589.1"/>
    </source>
</evidence>
<evidence type="ECO:0000313" key="3">
    <source>
        <dbReference type="Proteomes" id="UP000058636"/>
    </source>
</evidence>
<proteinExistence type="predicted"/>
<dbReference type="PATRIC" id="fig|93930.3.peg.1093"/>
<dbReference type="AlphaFoldDB" id="A0A117L3I1"/>
<sequence length="128" mass="15088">MTRNGFLFILFVVTLALLIVDVSFKNERKRIERLPSFDVVVETPFKETVEEMKIELNRSILVSEVLKEVEKAEYYPEWKAFVFRSRADFEKAINVVKRETGERLSIKTTEDGVEYFFSSGMYFILKVK</sequence>
<accession>A0A117L3I1</accession>
<reference evidence="2 3" key="1">
    <citation type="journal article" date="2015" name="MBio">
        <title>Genome-Resolved Metagenomic Analysis Reveals Roles for Candidate Phyla and Other Microbial Community Members in Biogeochemical Transformations in Oil Reservoirs.</title>
        <authorList>
            <person name="Hu P."/>
            <person name="Tom L."/>
            <person name="Singh A."/>
            <person name="Thomas B.C."/>
            <person name="Baker B.J."/>
            <person name="Piceno Y.M."/>
            <person name="Andersen G.L."/>
            <person name="Banfield J.F."/>
        </authorList>
    </citation>
    <scope>NUCLEOTIDE SEQUENCE [LARGE SCALE GENOMIC DNA]</scope>
    <source>
        <strain evidence="2">46_26</strain>
    </source>
</reference>
<evidence type="ECO:0000256" key="1">
    <source>
        <dbReference type="SAM" id="Phobius"/>
    </source>
</evidence>
<keyword evidence="1" id="KW-1133">Transmembrane helix</keyword>
<name>A0A117L3I1_9THEM</name>
<organism evidence="2 3">
    <name type="scientific">Thermotoga petrophila</name>
    <dbReference type="NCBI Taxonomy" id="93929"/>
    <lineage>
        <taxon>Bacteria</taxon>
        <taxon>Thermotogati</taxon>
        <taxon>Thermotogota</taxon>
        <taxon>Thermotogae</taxon>
        <taxon>Thermotogales</taxon>
        <taxon>Thermotogaceae</taxon>
        <taxon>Thermotoga</taxon>
    </lineage>
</organism>
<dbReference type="Proteomes" id="UP000058636">
    <property type="component" value="Unassembled WGS sequence"/>
</dbReference>
<feature type="transmembrane region" description="Helical" evidence="1">
    <location>
        <begin position="6"/>
        <end position="24"/>
    </location>
</feature>
<gene>
    <name evidence="2" type="ORF">XD57_0310</name>
</gene>
<comment type="caution">
    <text evidence="2">The sequence shown here is derived from an EMBL/GenBank/DDBJ whole genome shotgun (WGS) entry which is preliminary data.</text>
</comment>
<protein>
    <submittedName>
        <fullName evidence="2">Uncharacterized protein</fullName>
    </submittedName>
</protein>
<keyword evidence="1" id="KW-0812">Transmembrane</keyword>
<keyword evidence="1" id="KW-0472">Membrane</keyword>